<dbReference type="GO" id="GO:0004407">
    <property type="term" value="F:histone deacetylase activity"/>
    <property type="evidence" value="ECO:0007669"/>
    <property type="project" value="TreeGrafter"/>
</dbReference>
<evidence type="ECO:0000313" key="3">
    <source>
        <dbReference type="EMBL" id="EET08745.1"/>
    </source>
</evidence>
<dbReference type="RefSeq" id="WP_004523110.1">
    <property type="nucleotide sequence ID" value="NZ_CM000832.1"/>
</dbReference>
<dbReference type="GO" id="GO:0040029">
    <property type="term" value="P:epigenetic regulation of gene expression"/>
    <property type="evidence" value="ECO:0007669"/>
    <property type="project" value="TreeGrafter"/>
</dbReference>
<dbReference type="Proteomes" id="UP000001812">
    <property type="component" value="Chromosome I"/>
</dbReference>
<dbReference type="GeneID" id="93058609"/>
<accession>A0A0E1W688</accession>
<dbReference type="AlphaFoldDB" id="A0A0E1W688"/>
<dbReference type="InterPro" id="IPR023801">
    <property type="entry name" value="His_deacetylse_dom"/>
</dbReference>
<name>A0A0E1W688_BURPE</name>
<dbReference type="InterPro" id="IPR000286">
    <property type="entry name" value="HDACs"/>
</dbReference>
<dbReference type="PANTHER" id="PTHR10625:SF31">
    <property type="entry name" value="HISTONE DEACETYLASE DOMAIN-CONTAINING PROTEIN"/>
    <property type="match status" value="1"/>
</dbReference>
<dbReference type="HOGENOM" id="CLU_007727_8_2_4"/>
<dbReference type="Pfam" id="PF00850">
    <property type="entry name" value="Hist_deacetyl"/>
    <property type="match status" value="1"/>
</dbReference>
<dbReference type="InterPro" id="IPR023696">
    <property type="entry name" value="Ureohydrolase_dom_sf"/>
</dbReference>
<protein>
    <submittedName>
        <fullName evidence="3">Histone deacetylase family protein</fullName>
    </submittedName>
</protein>
<dbReference type="Gene3D" id="3.40.800.20">
    <property type="entry name" value="Histone deacetylase domain"/>
    <property type="match status" value="1"/>
</dbReference>
<dbReference type="GO" id="GO:0005737">
    <property type="term" value="C:cytoplasm"/>
    <property type="evidence" value="ECO:0007669"/>
    <property type="project" value="TreeGrafter"/>
</dbReference>
<dbReference type="InterPro" id="IPR037138">
    <property type="entry name" value="His_deacetylse_dom_sf"/>
</dbReference>
<gene>
    <name evidence="3" type="ORF">BURPS1710A_0395</name>
</gene>
<dbReference type="PANTHER" id="PTHR10625">
    <property type="entry name" value="HISTONE DEACETYLASE HDAC1-RELATED"/>
    <property type="match status" value="1"/>
</dbReference>
<dbReference type="EMBL" id="CM000832">
    <property type="protein sequence ID" value="EET08745.1"/>
    <property type="molecule type" value="Genomic_DNA"/>
</dbReference>
<feature type="domain" description="Histone deacetylase" evidence="2">
    <location>
        <begin position="34"/>
        <end position="320"/>
    </location>
</feature>
<dbReference type="SUPFAM" id="SSF52768">
    <property type="entry name" value="Arginase/deacetylase"/>
    <property type="match status" value="1"/>
</dbReference>
<reference evidence="3" key="1">
    <citation type="submission" date="2009-05" db="EMBL/GenBank/DDBJ databases">
        <authorList>
            <person name="Harkins D.M."/>
            <person name="DeShazer D."/>
            <person name="Woods D.E."/>
            <person name="Brinkac L.M."/>
            <person name="Brown K.A."/>
            <person name="Hung G.C."/>
            <person name="Tuanyok A."/>
            <person name="Zhang B."/>
            <person name="Nierman W.C."/>
        </authorList>
    </citation>
    <scope>NUCLEOTIDE SEQUENCE [LARGE SCALE GENOMIC DNA]</scope>
    <source>
        <strain evidence="3">1710a</strain>
    </source>
</reference>
<comment type="similarity">
    <text evidence="1">Belongs to the histone deacetylase family.</text>
</comment>
<sequence>MIPTGLLFDPAFLSHRQGDLVYVVPHGTLNLGEHFDSPLRLAYTKQLLDAVGMTERLTRVAFARATDEQLLRVHRPEYLRQLAEACAVAGEQVVRLGDDAAGSASTEDVARLAAGAACAAVDAVMTGPLRQAYALIRPSGHHAGADFAMGYCYYNNVAIAARHAQAAHGVERVAIVDWDVHHGNGTQQAFYDDPSVLFVSLHEAANFPVDGGEARETGGGAGAGYNANVPLPSGTGDAGYRHAFDELVLPLVEAFAPQLILVSAGQDANAFDPLGRMRVQRDGFRHMARALRQAAGGACGGRIVMLQEGGYSLPYLPIATLGVLEGLVGWNAPFDDPHQFVQYPLGEGERAAVKAARAALAPYWPTLHRS</sequence>
<evidence type="ECO:0000259" key="2">
    <source>
        <dbReference type="Pfam" id="PF00850"/>
    </source>
</evidence>
<evidence type="ECO:0000256" key="1">
    <source>
        <dbReference type="ARBA" id="ARBA00005947"/>
    </source>
</evidence>
<organism evidence="3">
    <name type="scientific">Burkholderia pseudomallei 1710a</name>
    <dbReference type="NCBI Taxonomy" id="320371"/>
    <lineage>
        <taxon>Bacteria</taxon>
        <taxon>Pseudomonadati</taxon>
        <taxon>Pseudomonadota</taxon>
        <taxon>Betaproteobacteria</taxon>
        <taxon>Burkholderiales</taxon>
        <taxon>Burkholderiaceae</taxon>
        <taxon>Burkholderia</taxon>
        <taxon>pseudomallei group</taxon>
    </lineage>
</organism>
<proteinExistence type="inferred from homology"/>
<dbReference type="PRINTS" id="PR01270">
    <property type="entry name" value="HDASUPER"/>
</dbReference>